<dbReference type="KEGG" id="dfa:DFA_01418"/>
<dbReference type="AlphaFoldDB" id="F4PSQ4"/>
<proteinExistence type="predicted"/>
<dbReference type="GO" id="GO:0016747">
    <property type="term" value="F:acyltransferase activity, transferring groups other than amino-acyl groups"/>
    <property type="evidence" value="ECO:0007669"/>
    <property type="project" value="InterPro"/>
</dbReference>
<evidence type="ECO:0000259" key="1">
    <source>
        <dbReference type="PROSITE" id="PS51186"/>
    </source>
</evidence>
<dbReference type="OMA" id="RTAYDWT"/>
<dbReference type="Pfam" id="PF00583">
    <property type="entry name" value="Acetyltransf_1"/>
    <property type="match status" value="1"/>
</dbReference>
<dbReference type="Proteomes" id="UP000007797">
    <property type="component" value="Unassembled WGS sequence"/>
</dbReference>
<dbReference type="InterPro" id="IPR016181">
    <property type="entry name" value="Acyl_CoA_acyltransferase"/>
</dbReference>
<protein>
    <recommendedName>
        <fullName evidence="1">N-acetyltransferase domain-containing protein</fullName>
    </recommendedName>
</protein>
<dbReference type="OrthoDB" id="2129362at2759"/>
<name>F4PSQ4_CACFS</name>
<sequence>MTPSPNNIKIRNATEDDISSIRDIYNYYIRETTFTFEEVEVTLEEMTNRYRHVLELKLPYFVAVEVVDNVVVVDGASTDTTATTTTKETIIGYSYAGLFRTRSAYRFTIEDVIYLRHDLTAKGLGSILLKKLIDRCTELGYRQMITCSSDNPASVALHKKFGFHSPMVLKSVGFKFNQWIDTITMQLPLGESDTTLPPPLPSQ</sequence>
<dbReference type="PANTHER" id="PTHR43072">
    <property type="entry name" value="N-ACETYLTRANSFERASE"/>
    <property type="match status" value="1"/>
</dbReference>
<evidence type="ECO:0000313" key="3">
    <source>
        <dbReference type="Proteomes" id="UP000007797"/>
    </source>
</evidence>
<reference evidence="3" key="1">
    <citation type="journal article" date="2011" name="Genome Res.">
        <title>Phylogeny-wide analysis of social amoeba genomes highlights ancient origins for complex intercellular communication.</title>
        <authorList>
            <person name="Heidel A.J."/>
            <person name="Lawal H.M."/>
            <person name="Felder M."/>
            <person name="Schilde C."/>
            <person name="Helps N.R."/>
            <person name="Tunggal B."/>
            <person name="Rivero F."/>
            <person name="John U."/>
            <person name="Schleicher M."/>
            <person name="Eichinger L."/>
            <person name="Platzer M."/>
            <person name="Noegel A.A."/>
            <person name="Schaap P."/>
            <person name="Gloeckner G."/>
        </authorList>
    </citation>
    <scope>NUCLEOTIDE SEQUENCE [LARGE SCALE GENOMIC DNA]</scope>
    <source>
        <strain evidence="3">SH3</strain>
    </source>
</reference>
<dbReference type="InterPro" id="IPR000182">
    <property type="entry name" value="GNAT_dom"/>
</dbReference>
<dbReference type="EMBL" id="GL883010">
    <property type="protein sequence ID" value="EGG21532.1"/>
    <property type="molecule type" value="Genomic_DNA"/>
</dbReference>
<evidence type="ECO:0000313" key="2">
    <source>
        <dbReference type="EMBL" id="EGG21532.1"/>
    </source>
</evidence>
<dbReference type="PROSITE" id="PS51186">
    <property type="entry name" value="GNAT"/>
    <property type="match status" value="1"/>
</dbReference>
<gene>
    <name evidence="2" type="ORF">DFA_01418</name>
</gene>
<dbReference type="STRING" id="1054147.F4PSQ4"/>
<dbReference type="SUPFAM" id="SSF55729">
    <property type="entry name" value="Acyl-CoA N-acyltransferases (Nat)"/>
    <property type="match status" value="1"/>
</dbReference>
<dbReference type="RefSeq" id="XP_004359382.1">
    <property type="nucleotide sequence ID" value="XM_004359325.1"/>
</dbReference>
<keyword evidence="3" id="KW-1185">Reference proteome</keyword>
<dbReference type="PANTHER" id="PTHR43072:SF8">
    <property type="entry name" value="ACYLTRANSFERASE FABY-RELATED"/>
    <property type="match status" value="1"/>
</dbReference>
<dbReference type="GeneID" id="14873384"/>
<accession>F4PSQ4</accession>
<feature type="domain" description="N-acetyltransferase" evidence="1">
    <location>
        <begin position="8"/>
        <end position="190"/>
    </location>
</feature>
<dbReference type="Gene3D" id="3.40.630.30">
    <property type="match status" value="1"/>
</dbReference>
<organism evidence="2 3">
    <name type="scientific">Cavenderia fasciculata</name>
    <name type="common">Slime mold</name>
    <name type="synonym">Dictyostelium fasciculatum</name>
    <dbReference type="NCBI Taxonomy" id="261658"/>
    <lineage>
        <taxon>Eukaryota</taxon>
        <taxon>Amoebozoa</taxon>
        <taxon>Evosea</taxon>
        <taxon>Eumycetozoa</taxon>
        <taxon>Dictyostelia</taxon>
        <taxon>Acytosteliales</taxon>
        <taxon>Cavenderiaceae</taxon>
        <taxon>Cavenderia</taxon>
    </lineage>
</organism>